<gene>
    <name evidence="3" type="ORF">VNI00_002715</name>
</gene>
<dbReference type="Gene3D" id="1.20.1280.50">
    <property type="match status" value="1"/>
</dbReference>
<protein>
    <recommendedName>
        <fullName evidence="2">F-box domain-containing protein</fullName>
    </recommendedName>
</protein>
<dbReference type="InterPro" id="IPR032675">
    <property type="entry name" value="LRR_dom_sf"/>
</dbReference>
<dbReference type="PANTHER" id="PTHR38926">
    <property type="entry name" value="F-BOX DOMAIN CONTAINING PROTEIN, EXPRESSED"/>
    <property type="match status" value="1"/>
</dbReference>
<evidence type="ECO:0000313" key="3">
    <source>
        <dbReference type="EMBL" id="KAK7056997.1"/>
    </source>
</evidence>
<feature type="compositionally biased region" description="Acidic residues" evidence="1">
    <location>
        <begin position="560"/>
        <end position="604"/>
    </location>
</feature>
<dbReference type="AlphaFoldDB" id="A0AAW0DYZ9"/>
<evidence type="ECO:0000313" key="4">
    <source>
        <dbReference type="Proteomes" id="UP001383192"/>
    </source>
</evidence>
<name>A0AAW0DYZ9_9AGAR</name>
<dbReference type="Proteomes" id="UP001383192">
    <property type="component" value="Unassembled WGS sequence"/>
</dbReference>
<reference evidence="3 4" key="1">
    <citation type="submission" date="2024-01" db="EMBL/GenBank/DDBJ databases">
        <title>A draft genome for a cacao thread blight-causing isolate of Paramarasmius palmivorus.</title>
        <authorList>
            <person name="Baruah I.K."/>
            <person name="Bukari Y."/>
            <person name="Amoako-Attah I."/>
            <person name="Meinhardt L.W."/>
            <person name="Bailey B.A."/>
            <person name="Cohen S.P."/>
        </authorList>
    </citation>
    <scope>NUCLEOTIDE SEQUENCE [LARGE SCALE GENOMIC DNA]</scope>
    <source>
        <strain evidence="3 4">GH-12</strain>
    </source>
</reference>
<evidence type="ECO:0000259" key="2">
    <source>
        <dbReference type="Pfam" id="PF12937"/>
    </source>
</evidence>
<feature type="region of interest" description="Disordered" evidence="1">
    <location>
        <begin position="529"/>
        <end position="604"/>
    </location>
</feature>
<organism evidence="3 4">
    <name type="scientific">Paramarasmius palmivorus</name>
    <dbReference type="NCBI Taxonomy" id="297713"/>
    <lineage>
        <taxon>Eukaryota</taxon>
        <taxon>Fungi</taxon>
        <taxon>Dikarya</taxon>
        <taxon>Basidiomycota</taxon>
        <taxon>Agaricomycotina</taxon>
        <taxon>Agaricomycetes</taxon>
        <taxon>Agaricomycetidae</taxon>
        <taxon>Agaricales</taxon>
        <taxon>Marasmiineae</taxon>
        <taxon>Marasmiaceae</taxon>
        <taxon>Paramarasmius</taxon>
    </lineage>
</organism>
<sequence length="604" mass="69436">MSSSPSGISKLPTEILDYIFIHASNIDRPTETFLLKSGTDASPSFYDPGTQVNLSHVCRTWRKIALASPALWNTIHVRSRSHIDRARQFCSRVVQRTDTNEYPLSRQFDILILTVNQHEYRNSQTLLWKGELDEVFAILAPYTKQWRAFHLEVRDGECKAIARKYIGNSYEKHCGAAPNLTTWQLYHFEDFQEPRDLHEATHRPPVICFMDDIPKLRHLSLIGVNLPWQSPYLQNLYSLELSLHRDNVRPPFKTWRDMLEKSPNLERLFLHYSGPRFGEPTPNGVSTIDHWKMFEPIELPRLKHLMLTDIEPDHLEAITVSIRVPNVKKLDLDLNRDEDTSETYDDWVRSVSEPRSDAFHLQSLTSLVLTSLPCSDSSLKRFLSSLVELKELEIQYCLWHTSVWKILVDDLKLQEVTQDDGSTTGVRAPSANDTSPPLILPKLEILKVDRIRLQEQENEEKRYCNVKLLLRLREREAKRPHRDCTPIPTPDRASFAIVGTLPVKVMPVLDLTSDDISSERNRQTNVLRRLARADHQSPGLSSPLTELGGDRNTNWKVIVDVEDISDAEGAGDEDDDEDSEDYEDEDGEDYEDDDYDGEGGDDDN</sequence>
<keyword evidence="4" id="KW-1185">Reference proteome</keyword>
<dbReference type="PANTHER" id="PTHR38926:SF72">
    <property type="entry name" value="IM:7136021-RELATED"/>
    <property type="match status" value="1"/>
</dbReference>
<evidence type="ECO:0000256" key="1">
    <source>
        <dbReference type="SAM" id="MobiDB-lite"/>
    </source>
</evidence>
<dbReference type="SUPFAM" id="SSF52047">
    <property type="entry name" value="RNI-like"/>
    <property type="match status" value="1"/>
</dbReference>
<dbReference type="EMBL" id="JAYKXP010000006">
    <property type="protein sequence ID" value="KAK7056997.1"/>
    <property type="molecule type" value="Genomic_DNA"/>
</dbReference>
<dbReference type="Gene3D" id="3.80.10.10">
    <property type="entry name" value="Ribonuclease Inhibitor"/>
    <property type="match status" value="1"/>
</dbReference>
<dbReference type="InterPro" id="IPR001810">
    <property type="entry name" value="F-box_dom"/>
</dbReference>
<proteinExistence type="predicted"/>
<dbReference type="Pfam" id="PF12937">
    <property type="entry name" value="F-box-like"/>
    <property type="match status" value="1"/>
</dbReference>
<accession>A0AAW0DYZ9</accession>
<comment type="caution">
    <text evidence="3">The sequence shown here is derived from an EMBL/GenBank/DDBJ whole genome shotgun (WGS) entry which is preliminary data.</text>
</comment>
<feature type="domain" description="F-box" evidence="2">
    <location>
        <begin position="8"/>
        <end position="77"/>
    </location>
</feature>